<evidence type="ECO:0000313" key="2">
    <source>
        <dbReference type="Proteomes" id="UP001604277"/>
    </source>
</evidence>
<name>A0ABD1WQH2_9LAMI</name>
<reference evidence="2" key="1">
    <citation type="submission" date="2024-07" db="EMBL/GenBank/DDBJ databases">
        <title>Two chromosome-level genome assemblies of Korean endemic species Abeliophyllum distichum and Forsythia ovata (Oleaceae).</title>
        <authorList>
            <person name="Jang H."/>
        </authorList>
    </citation>
    <scope>NUCLEOTIDE SEQUENCE [LARGE SCALE GENOMIC DNA]</scope>
</reference>
<sequence>MNEWNLEDKVSSLTLRNVDICEEVVDSIKDKIKEKKRLPLDSRLFHVKCCAEMFGSMAQDAFEEISIIICKLQELQWSKSECMWDITNFKLKTAFDMESQGEFRGLFDSN</sequence>
<proteinExistence type="predicted"/>
<protein>
    <submittedName>
        <fullName evidence="1">Zinc finger BED domain-containing protein RICES</fullName>
    </submittedName>
</protein>
<dbReference type="Proteomes" id="UP001604277">
    <property type="component" value="Unassembled WGS sequence"/>
</dbReference>
<gene>
    <name evidence="1" type="ORF">Fot_05542</name>
</gene>
<evidence type="ECO:0000313" key="1">
    <source>
        <dbReference type="EMBL" id="KAL2551923.1"/>
    </source>
</evidence>
<comment type="caution">
    <text evidence="1">The sequence shown here is derived from an EMBL/GenBank/DDBJ whole genome shotgun (WGS) entry which is preliminary data.</text>
</comment>
<organism evidence="1 2">
    <name type="scientific">Forsythia ovata</name>
    <dbReference type="NCBI Taxonomy" id="205694"/>
    <lineage>
        <taxon>Eukaryota</taxon>
        <taxon>Viridiplantae</taxon>
        <taxon>Streptophyta</taxon>
        <taxon>Embryophyta</taxon>
        <taxon>Tracheophyta</taxon>
        <taxon>Spermatophyta</taxon>
        <taxon>Magnoliopsida</taxon>
        <taxon>eudicotyledons</taxon>
        <taxon>Gunneridae</taxon>
        <taxon>Pentapetalae</taxon>
        <taxon>asterids</taxon>
        <taxon>lamiids</taxon>
        <taxon>Lamiales</taxon>
        <taxon>Oleaceae</taxon>
        <taxon>Forsythieae</taxon>
        <taxon>Forsythia</taxon>
    </lineage>
</organism>
<dbReference type="AlphaFoldDB" id="A0ABD1WQH2"/>
<dbReference type="EMBL" id="JBFOLJ010000002">
    <property type="protein sequence ID" value="KAL2551923.1"/>
    <property type="molecule type" value="Genomic_DNA"/>
</dbReference>
<keyword evidence="2" id="KW-1185">Reference proteome</keyword>
<accession>A0ABD1WQH2</accession>